<proteinExistence type="predicted"/>
<dbReference type="RefSeq" id="WP_166284898.1">
    <property type="nucleotide sequence ID" value="NZ_JAANNP010000175.1"/>
</dbReference>
<gene>
    <name evidence="1" type="ORF">G9H71_22005</name>
</gene>
<feature type="non-terminal residue" evidence="1">
    <location>
        <position position="1"/>
    </location>
</feature>
<dbReference type="EMBL" id="JAANNP010000175">
    <property type="protein sequence ID" value="NHC16464.1"/>
    <property type="molecule type" value="Genomic_DNA"/>
</dbReference>
<evidence type="ECO:0008006" key="3">
    <source>
        <dbReference type="Google" id="ProtNLM"/>
    </source>
</evidence>
<name>A0ABX0H347_9ACTN</name>
<accession>A0ABX0H347</accession>
<dbReference type="Proteomes" id="UP000800981">
    <property type="component" value="Unassembled WGS sequence"/>
</dbReference>
<keyword evidence="2" id="KW-1185">Reference proteome</keyword>
<comment type="caution">
    <text evidence="1">The sequence shown here is derived from an EMBL/GenBank/DDBJ whole genome shotgun (WGS) entry which is preliminary data.</text>
</comment>
<evidence type="ECO:0000313" key="1">
    <source>
        <dbReference type="EMBL" id="NHC16464.1"/>
    </source>
</evidence>
<evidence type="ECO:0000313" key="2">
    <source>
        <dbReference type="Proteomes" id="UP000800981"/>
    </source>
</evidence>
<reference evidence="1 2" key="1">
    <citation type="submission" date="2020-03" db="EMBL/GenBank/DDBJ databases">
        <title>Two novel Motilibacter sp.</title>
        <authorList>
            <person name="Liu S."/>
        </authorList>
    </citation>
    <scope>NUCLEOTIDE SEQUENCE [LARGE SCALE GENOMIC DNA]</scope>
    <source>
        <strain evidence="1 2">E257</strain>
    </source>
</reference>
<sequence>GTSGALSASVSPNVSGTVTFYRVSAGMRYDLATVAAANGSATASGFFPQGVWSVFAEFVPTDPEFTPSTSSARLVQVLKYPLTIALTSGPSPSSSRAVTVSASYEWNVPGTLRFLAGGVELASVSPATPRGVVTATITLPVGNSRLSATFTPFGGEVVTSNSIQFSILGTGETAAPISVTPATGVRFPVGRSVSTVLASISAPGVPVSSLSAVIEWGDGTFTPGFVAGPTGSPVVFGTHRFVIAPSSVVTVSVVGPDGRYYYNGPVNVLVG</sequence>
<protein>
    <recommendedName>
        <fullName evidence="3">Bacterial Ig-like domain-containing protein</fullName>
    </recommendedName>
</protein>
<organism evidence="1 2">
    <name type="scientific">Motilibacter deserti</name>
    <dbReference type="NCBI Taxonomy" id="2714956"/>
    <lineage>
        <taxon>Bacteria</taxon>
        <taxon>Bacillati</taxon>
        <taxon>Actinomycetota</taxon>
        <taxon>Actinomycetes</taxon>
        <taxon>Motilibacterales</taxon>
        <taxon>Motilibacteraceae</taxon>
        <taxon>Motilibacter</taxon>
    </lineage>
</organism>